<organism evidence="3 4">
    <name type="scientific">Paraconiothyrium brasiliense</name>
    <dbReference type="NCBI Taxonomy" id="300254"/>
    <lineage>
        <taxon>Eukaryota</taxon>
        <taxon>Fungi</taxon>
        <taxon>Dikarya</taxon>
        <taxon>Ascomycota</taxon>
        <taxon>Pezizomycotina</taxon>
        <taxon>Dothideomycetes</taxon>
        <taxon>Pleosporomycetidae</taxon>
        <taxon>Pleosporales</taxon>
        <taxon>Massarineae</taxon>
        <taxon>Didymosphaeriaceae</taxon>
        <taxon>Paraconiothyrium</taxon>
    </lineage>
</organism>
<evidence type="ECO:0000313" key="4">
    <source>
        <dbReference type="Proteomes" id="UP001521785"/>
    </source>
</evidence>
<reference evidence="3 4" key="1">
    <citation type="submission" date="2024-02" db="EMBL/GenBank/DDBJ databases">
        <title>De novo assembly and annotation of 12 fungi associated with fruit tree decline syndrome in Ontario, Canada.</title>
        <authorList>
            <person name="Sulman M."/>
            <person name="Ellouze W."/>
            <person name="Ilyukhin E."/>
        </authorList>
    </citation>
    <scope>NUCLEOTIDE SEQUENCE [LARGE SCALE GENOMIC DNA]</scope>
    <source>
        <strain evidence="3 4">M42-189</strain>
    </source>
</reference>
<dbReference type="EMBL" id="JAKJXO020000004">
    <property type="protein sequence ID" value="KAL1606782.1"/>
    <property type="molecule type" value="Genomic_DNA"/>
</dbReference>
<comment type="caution">
    <text evidence="3">The sequence shown here is derived from an EMBL/GenBank/DDBJ whole genome shotgun (WGS) entry which is preliminary data.</text>
</comment>
<proteinExistence type="predicted"/>
<evidence type="ECO:0000313" key="3">
    <source>
        <dbReference type="EMBL" id="KAL1606782.1"/>
    </source>
</evidence>
<keyword evidence="4" id="KW-1185">Reference proteome</keyword>
<feature type="compositionally biased region" description="Acidic residues" evidence="1">
    <location>
        <begin position="149"/>
        <end position="160"/>
    </location>
</feature>
<gene>
    <name evidence="3" type="ORF">SLS60_004189</name>
</gene>
<feature type="compositionally biased region" description="Low complexity" evidence="1">
    <location>
        <begin position="50"/>
        <end position="65"/>
    </location>
</feature>
<keyword evidence="2" id="KW-0472">Membrane</keyword>
<feature type="region of interest" description="Disordered" evidence="1">
    <location>
        <begin position="1"/>
        <end position="65"/>
    </location>
</feature>
<evidence type="ECO:0000256" key="2">
    <source>
        <dbReference type="SAM" id="Phobius"/>
    </source>
</evidence>
<name>A0ABR3RQS4_9PLEO</name>
<feature type="transmembrane region" description="Helical" evidence="2">
    <location>
        <begin position="75"/>
        <end position="98"/>
    </location>
</feature>
<protein>
    <submittedName>
        <fullName evidence="3">Uncharacterized protein</fullName>
    </submittedName>
</protein>
<keyword evidence="2" id="KW-0812">Transmembrane</keyword>
<keyword evidence="2" id="KW-1133">Transmembrane helix</keyword>
<feature type="region of interest" description="Disordered" evidence="1">
    <location>
        <begin position="149"/>
        <end position="178"/>
    </location>
</feature>
<sequence length="178" mass="18939">MRGLSSTHTSLSQTISAATTDASTGTEDISSTKTVPFNTPSAFPLTTLDPAPTASSPASTPTTAPVDQLETGVKIGISILAGFLGLALIVFFVEACYLRRRRREKALQRAVQEVESGERAERALADLKGSEEIVVLESRVSIVFDDVTDVSDEDGDDDGEETGRGRVRNGLSLPRRGN</sequence>
<feature type="compositionally biased region" description="Polar residues" evidence="1">
    <location>
        <begin position="1"/>
        <end position="41"/>
    </location>
</feature>
<accession>A0ABR3RQS4</accession>
<dbReference type="Proteomes" id="UP001521785">
    <property type="component" value="Unassembled WGS sequence"/>
</dbReference>
<evidence type="ECO:0000256" key="1">
    <source>
        <dbReference type="SAM" id="MobiDB-lite"/>
    </source>
</evidence>